<dbReference type="PANTHER" id="PTHR46910:SF23">
    <property type="entry name" value="THIAMINE REPRESSIBLE GENES REGULATORY PROTEIN THI1"/>
    <property type="match status" value="1"/>
</dbReference>
<comment type="caution">
    <text evidence="4">The sequence shown here is derived from an EMBL/GenBank/DDBJ whole genome shotgun (WGS) entry which is preliminary data.</text>
</comment>
<dbReference type="CDD" id="cd12148">
    <property type="entry name" value="fungal_TF_MHR"/>
    <property type="match status" value="1"/>
</dbReference>
<keyword evidence="5" id="KW-1185">Reference proteome</keyword>
<dbReference type="GO" id="GO:0003677">
    <property type="term" value="F:DNA binding"/>
    <property type="evidence" value="ECO:0007669"/>
    <property type="project" value="InterPro"/>
</dbReference>
<dbReference type="STRING" id="177199.A0A420Y7B1"/>
<keyword evidence="1" id="KW-0539">Nucleus</keyword>
<feature type="region of interest" description="Disordered" evidence="2">
    <location>
        <begin position="31"/>
        <end position="53"/>
    </location>
</feature>
<sequence>MSQPERIGRLQLVVQHTLGIQSLSDEELRTISDSISGNEHDASGKDDTTHLGNSLSTFSQELERKLGDSKERHDAPDHEEDHEEVHEEDKGGDLITEFCHSPSPIPTRTRSFLQSVLAIQPSRTVAERLARVYFDKVQCNSFQVQESWIFDNLRTLYHKDASCQHLDIPVIATISLVMALGSQFSSDTALGQLGPLLYEQAASITPELIKRSDFESTRACLLLATYLFPIDHSGTAYTYLGLSLHMAMGQKLHQDCHDEVKVRTLTYDDVTVRRPRRDANLEPANGISNFDNQVVLIEITITLESIAKEIASLRKRRKAVHMANLLALRHKLLDIQSQLPSLELATDTARLRLDIHLYLFYWHARLHLGRPFLLEPSSAGPPAAFTLAEHTPAGILFAQDAFDAAMEIIRLCQKIHVEIGLSQASYVTEFTSCRAAMLVLIAKAITDKSTALNDSLVQGLELIQYLSAGQSKASSETRVIAALQRAIARLHQRSQRSDQTGQGLVNEYTREWEMLWQQQSLNYEPSTNLEQHHTGNNMESLQYGVELGLPSIEYGVFDIGDLNFNTQLEEFSLFPLGDRDMGLEFESIT</sequence>
<dbReference type="AlphaFoldDB" id="A0A420Y7B1"/>
<organism evidence="4 5">
    <name type="scientific">Coniochaeta pulveracea</name>
    <dbReference type="NCBI Taxonomy" id="177199"/>
    <lineage>
        <taxon>Eukaryota</taxon>
        <taxon>Fungi</taxon>
        <taxon>Dikarya</taxon>
        <taxon>Ascomycota</taxon>
        <taxon>Pezizomycotina</taxon>
        <taxon>Sordariomycetes</taxon>
        <taxon>Sordariomycetidae</taxon>
        <taxon>Coniochaetales</taxon>
        <taxon>Coniochaetaceae</taxon>
        <taxon>Coniochaeta</taxon>
    </lineage>
</organism>
<dbReference type="InterPro" id="IPR007219">
    <property type="entry name" value="XnlR_reg_dom"/>
</dbReference>
<dbReference type="EMBL" id="QVQW01000038">
    <property type="protein sequence ID" value="RKU43779.1"/>
    <property type="molecule type" value="Genomic_DNA"/>
</dbReference>
<feature type="compositionally biased region" description="Basic and acidic residues" evidence="2">
    <location>
        <begin position="83"/>
        <end position="92"/>
    </location>
</feature>
<dbReference type="InterPro" id="IPR050987">
    <property type="entry name" value="AtrR-like"/>
</dbReference>
<dbReference type="PANTHER" id="PTHR46910">
    <property type="entry name" value="TRANSCRIPTION FACTOR PDR1"/>
    <property type="match status" value="1"/>
</dbReference>
<feature type="region of interest" description="Disordered" evidence="2">
    <location>
        <begin position="66"/>
        <end position="100"/>
    </location>
</feature>
<name>A0A420Y7B1_9PEZI</name>
<evidence type="ECO:0000259" key="3">
    <source>
        <dbReference type="Pfam" id="PF04082"/>
    </source>
</evidence>
<dbReference type="Proteomes" id="UP000275385">
    <property type="component" value="Unassembled WGS sequence"/>
</dbReference>
<feature type="compositionally biased region" description="Basic and acidic residues" evidence="2">
    <location>
        <begin position="38"/>
        <end position="49"/>
    </location>
</feature>
<dbReference type="GO" id="GO:0006351">
    <property type="term" value="P:DNA-templated transcription"/>
    <property type="evidence" value="ECO:0007669"/>
    <property type="project" value="InterPro"/>
</dbReference>
<evidence type="ECO:0000313" key="4">
    <source>
        <dbReference type="EMBL" id="RKU43779.1"/>
    </source>
</evidence>
<evidence type="ECO:0000313" key="5">
    <source>
        <dbReference type="Proteomes" id="UP000275385"/>
    </source>
</evidence>
<evidence type="ECO:0000256" key="2">
    <source>
        <dbReference type="SAM" id="MobiDB-lite"/>
    </source>
</evidence>
<accession>A0A420Y7B1</accession>
<dbReference type="GO" id="GO:0003700">
    <property type="term" value="F:DNA-binding transcription factor activity"/>
    <property type="evidence" value="ECO:0007669"/>
    <property type="project" value="InterPro"/>
</dbReference>
<gene>
    <name evidence="4" type="ORF">DL546_004177</name>
</gene>
<proteinExistence type="predicted"/>
<dbReference type="GO" id="GO:0008270">
    <property type="term" value="F:zinc ion binding"/>
    <property type="evidence" value="ECO:0007669"/>
    <property type="project" value="InterPro"/>
</dbReference>
<reference evidence="4 5" key="1">
    <citation type="submission" date="2018-08" db="EMBL/GenBank/DDBJ databases">
        <title>Draft genome of the lignicolous fungus Coniochaeta pulveracea.</title>
        <authorList>
            <person name="Borstlap C.J."/>
            <person name="De Witt R.N."/>
            <person name="Botha A."/>
            <person name="Volschenk H."/>
        </authorList>
    </citation>
    <scope>NUCLEOTIDE SEQUENCE [LARGE SCALE GENOMIC DNA]</scope>
    <source>
        <strain evidence="4 5">CAB683</strain>
    </source>
</reference>
<dbReference type="Pfam" id="PF04082">
    <property type="entry name" value="Fungal_trans"/>
    <property type="match status" value="1"/>
</dbReference>
<feature type="domain" description="Xylanolytic transcriptional activator regulatory" evidence="3">
    <location>
        <begin position="171"/>
        <end position="259"/>
    </location>
</feature>
<dbReference type="OrthoDB" id="3921198at2759"/>
<protein>
    <recommendedName>
        <fullName evidence="3">Xylanolytic transcriptional activator regulatory domain-containing protein</fullName>
    </recommendedName>
</protein>
<evidence type="ECO:0000256" key="1">
    <source>
        <dbReference type="ARBA" id="ARBA00023242"/>
    </source>
</evidence>
<feature type="compositionally biased region" description="Basic and acidic residues" evidence="2">
    <location>
        <begin position="66"/>
        <end position="76"/>
    </location>
</feature>